<evidence type="ECO:0000313" key="2">
    <source>
        <dbReference type="Proteomes" id="UP000003793"/>
    </source>
</evidence>
<protein>
    <submittedName>
        <fullName evidence="1">Uncharacterized protein</fullName>
    </submittedName>
</protein>
<dbReference type="Proteomes" id="UP000003793">
    <property type="component" value="Unassembled WGS sequence"/>
</dbReference>
<proteinExistence type="predicted"/>
<dbReference type="EMBL" id="ABVR01000038">
    <property type="protein sequence ID" value="EEG90450.1"/>
    <property type="molecule type" value="Genomic_DNA"/>
</dbReference>
<reference evidence="1 2" key="1">
    <citation type="submission" date="2009-02" db="EMBL/GenBank/DDBJ databases">
        <authorList>
            <person name="Fulton L."/>
            <person name="Clifton S."/>
            <person name="Fulton B."/>
            <person name="Xu J."/>
            <person name="Minx P."/>
            <person name="Pepin K.H."/>
            <person name="Johnson M."/>
            <person name="Bhonagiri V."/>
            <person name="Nash W.E."/>
            <person name="Mardis E.R."/>
            <person name="Wilson R.K."/>
        </authorList>
    </citation>
    <scope>NUCLEOTIDE SEQUENCE [LARGE SCALE GENOMIC DNA]</scope>
    <source>
        <strain evidence="1 2">ATCC 27758</strain>
    </source>
</reference>
<accession>C0B7R3</accession>
<sequence>MVYLGGRRMGKEEIGKQIDSKKFSKTMRCYGDDKLGNIIKEIYYDGMREGYNLAKFRLELLNGVPPGVAEKYWDDNMENIRNVLSLCEQYEECE</sequence>
<dbReference type="AlphaFoldDB" id="C0B7R3"/>
<organism evidence="1 2">
    <name type="scientific">Coprococcus comes ATCC 27758</name>
    <dbReference type="NCBI Taxonomy" id="470146"/>
    <lineage>
        <taxon>Bacteria</taxon>
        <taxon>Bacillati</taxon>
        <taxon>Bacillota</taxon>
        <taxon>Clostridia</taxon>
        <taxon>Lachnospirales</taxon>
        <taxon>Lachnospiraceae</taxon>
        <taxon>Coprococcus</taxon>
    </lineage>
</organism>
<gene>
    <name evidence="1" type="ORF">COPCOM_01186</name>
</gene>
<evidence type="ECO:0000313" key="1">
    <source>
        <dbReference type="EMBL" id="EEG90450.1"/>
    </source>
</evidence>
<reference evidence="1 2" key="2">
    <citation type="submission" date="2009-03" db="EMBL/GenBank/DDBJ databases">
        <title>Draft genome sequence of Coprococcus comes (ATCC 27758).</title>
        <authorList>
            <person name="Sudarsanam P."/>
            <person name="Ley R."/>
            <person name="Guruge J."/>
            <person name="Turnbaugh P.J."/>
            <person name="Mahowald M."/>
            <person name="Liep D."/>
            <person name="Gordon J."/>
        </authorList>
    </citation>
    <scope>NUCLEOTIDE SEQUENCE [LARGE SCALE GENOMIC DNA]</scope>
    <source>
        <strain evidence="1 2">ATCC 27758</strain>
    </source>
</reference>
<dbReference type="HOGENOM" id="CLU_2381252_0_0_9"/>
<comment type="caution">
    <text evidence="1">The sequence shown here is derived from an EMBL/GenBank/DDBJ whole genome shotgun (WGS) entry which is preliminary data.</text>
</comment>
<name>C0B7R3_9FIRM</name>